<feature type="region of interest" description="Disordered" evidence="1">
    <location>
        <begin position="37"/>
        <end position="64"/>
    </location>
</feature>
<dbReference type="Proteomes" id="UP000603453">
    <property type="component" value="Unassembled WGS sequence"/>
</dbReference>
<gene>
    <name evidence="2" type="ORF">INT47_005804</name>
</gene>
<feature type="compositionally biased region" description="Basic residues" evidence="1">
    <location>
        <begin position="108"/>
        <end position="122"/>
    </location>
</feature>
<organism evidence="2 3">
    <name type="scientific">Mucor saturninus</name>
    <dbReference type="NCBI Taxonomy" id="64648"/>
    <lineage>
        <taxon>Eukaryota</taxon>
        <taxon>Fungi</taxon>
        <taxon>Fungi incertae sedis</taxon>
        <taxon>Mucoromycota</taxon>
        <taxon>Mucoromycotina</taxon>
        <taxon>Mucoromycetes</taxon>
        <taxon>Mucorales</taxon>
        <taxon>Mucorineae</taxon>
        <taxon>Mucoraceae</taxon>
        <taxon>Mucor</taxon>
    </lineage>
</organism>
<dbReference type="EMBL" id="JAEPRD010000080">
    <property type="protein sequence ID" value="KAG2200648.1"/>
    <property type="molecule type" value="Genomic_DNA"/>
</dbReference>
<comment type="caution">
    <text evidence="2">The sequence shown here is derived from an EMBL/GenBank/DDBJ whole genome shotgun (WGS) entry which is preliminary data.</text>
</comment>
<proteinExistence type="predicted"/>
<evidence type="ECO:0000313" key="3">
    <source>
        <dbReference type="Proteomes" id="UP000603453"/>
    </source>
</evidence>
<dbReference type="OrthoDB" id="2269987at2759"/>
<protein>
    <submittedName>
        <fullName evidence="2">Uncharacterized protein</fullName>
    </submittedName>
</protein>
<name>A0A8H7V283_9FUNG</name>
<sequence>MFLDHLFSFLHRKRDKPVHPSAIDSNVTTTTAATTIITTSETPSHASVMEEEEQQREERPPLPQVEFEESRHLLQLDFFGSDKEQALTFPKFDYLLQPPKQVDESTIKKGRKSSTTLRHRISLYRPSSKTVKRSLSSPDIYNQQ</sequence>
<evidence type="ECO:0000256" key="1">
    <source>
        <dbReference type="SAM" id="MobiDB-lite"/>
    </source>
</evidence>
<evidence type="ECO:0000313" key="2">
    <source>
        <dbReference type="EMBL" id="KAG2200648.1"/>
    </source>
</evidence>
<accession>A0A8H7V283</accession>
<keyword evidence="3" id="KW-1185">Reference proteome</keyword>
<feature type="compositionally biased region" description="Polar residues" evidence="1">
    <location>
        <begin position="125"/>
        <end position="144"/>
    </location>
</feature>
<dbReference type="AlphaFoldDB" id="A0A8H7V283"/>
<reference evidence="2" key="1">
    <citation type="submission" date="2020-12" db="EMBL/GenBank/DDBJ databases">
        <title>Metabolic potential, ecology and presence of endohyphal bacteria is reflected in genomic diversity of Mucoromycotina.</title>
        <authorList>
            <person name="Muszewska A."/>
            <person name="Okrasinska A."/>
            <person name="Steczkiewicz K."/>
            <person name="Drgas O."/>
            <person name="Orlowska M."/>
            <person name="Perlinska-Lenart U."/>
            <person name="Aleksandrzak-Piekarczyk T."/>
            <person name="Szatraj K."/>
            <person name="Zielenkiewicz U."/>
            <person name="Pilsyk S."/>
            <person name="Malc E."/>
            <person name="Mieczkowski P."/>
            <person name="Kruszewska J.S."/>
            <person name="Biernat P."/>
            <person name="Pawlowska J."/>
        </authorList>
    </citation>
    <scope>NUCLEOTIDE SEQUENCE</scope>
    <source>
        <strain evidence="2">WA0000017839</strain>
    </source>
</reference>
<feature type="region of interest" description="Disordered" evidence="1">
    <location>
        <begin position="102"/>
        <end position="144"/>
    </location>
</feature>